<feature type="region of interest" description="Disordered" evidence="1">
    <location>
        <begin position="106"/>
        <end position="126"/>
    </location>
</feature>
<feature type="compositionally biased region" description="Polar residues" evidence="1">
    <location>
        <begin position="114"/>
        <end position="125"/>
    </location>
</feature>
<proteinExistence type="predicted"/>
<evidence type="ECO:0000256" key="2">
    <source>
        <dbReference type="SAM" id="SignalP"/>
    </source>
</evidence>
<name>A0AAD7B8I6_9AGAR</name>
<accession>A0AAD7B8I6</accession>
<protein>
    <submittedName>
        <fullName evidence="3">Uncharacterized protein</fullName>
    </submittedName>
</protein>
<feature type="chain" id="PRO_5041978069" evidence="2">
    <location>
        <begin position="28"/>
        <end position="142"/>
    </location>
</feature>
<comment type="caution">
    <text evidence="3">The sequence shown here is derived from an EMBL/GenBank/DDBJ whole genome shotgun (WGS) entry which is preliminary data.</text>
</comment>
<feature type="signal peptide" evidence="2">
    <location>
        <begin position="1"/>
        <end position="27"/>
    </location>
</feature>
<gene>
    <name evidence="3" type="ORF">FB45DRAFT_874364</name>
</gene>
<dbReference type="Proteomes" id="UP001221142">
    <property type="component" value="Unassembled WGS sequence"/>
</dbReference>
<evidence type="ECO:0000256" key="1">
    <source>
        <dbReference type="SAM" id="MobiDB-lite"/>
    </source>
</evidence>
<evidence type="ECO:0000313" key="4">
    <source>
        <dbReference type="Proteomes" id="UP001221142"/>
    </source>
</evidence>
<evidence type="ECO:0000313" key="3">
    <source>
        <dbReference type="EMBL" id="KAJ7613408.1"/>
    </source>
</evidence>
<dbReference type="AlphaFoldDB" id="A0AAD7B8I6"/>
<keyword evidence="2" id="KW-0732">Signal</keyword>
<organism evidence="3 4">
    <name type="scientific">Roridomyces roridus</name>
    <dbReference type="NCBI Taxonomy" id="1738132"/>
    <lineage>
        <taxon>Eukaryota</taxon>
        <taxon>Fungi</taxon>
        <taxon>Dikarya</taxon>
        <taxon>Basidiomycota</taxon>
        <taxon>Agaricomycotina</taxon>
        <taxon>Agaricomycetes</taxon>
        <taxon>Agaricomycetidae</taxon>
        <taxon>Agaricales</taxon>
        <taxon>Marasmiineae</taxon>
        <taxon>Mycenaceae</taxon>
        <taxon>Roridomyces</taxon>
    </lineage>
</organism>
<dbReference type="EMBL" id="JARKIF010000028">
    <property type="protein sequence ID" value="KAJ7613408.1"/>
    <property type="molecule type" value="Genomic_DNA"/>
</dbReference>
<reference evidence="3" key="1">
    <citation type="submission" date="2023-03" db="EMBL/GenBank/DDBJ databases">
        <title>Massive genome expansion in bonnet fungi (Mycena s.s.) driven by repeated elements and novel gene families across ecological guilds.</title>
        <authorList>
            <consortium name="Lawrence Berkeley National Laboratory"/>
            <person name="Harder C.B."/>
            <person name="Miyauchi S."/>
            <person name="Viragh M."/>
            <person name="Kuo A."/>
            <person name="Thoen E."/>
            <person name="Andreopoulos B."/>
            <person name="Lu D."/>
            <person name="Skrede I."/>
            <person name="Drula E."/>
            <person name="Henrissat B."/>
            <person name="Morin E."/>
            <person name="Kohler A."/>
            <person name="Barry K."/>
            <person name="LaButti K."/>
            <person name="Morin E."/>
            <person name="Salamov A."/>
            <person name="Lipzen A."/>
            <person name="Mereny Z."/>
            <person name="Hegedus B."/>
            <person name="Baldrian P."/>
            <person name="Stursova M."/>
            <person name="Weitz H."/>
            <person name="Taylor A."/>
            <person name="Grigoriev I.V."/>
            <person name="Nagy L.G."/>
            <person name="Martin F."/>
            <person name="Kauserud H."/>
        </authorList>
    </citation>
    <scope>NUCLEOTIDE SEQUENCE</scope>
    <source>
        <strain evidence="3">9284</strain>
    </source>
</reference>
<sequence length="142" mass="15450">MSAMAYGTRRRGAMVLLAMSILLIVDSWNPGGSLAVARNSRDLGKQSVYGTDGYGPLPHTYGTATRVLDCPRYGTVHVPRIIRGSCLAVLLTALAPDAHHLCDTSGPGRRFQGHPTTRRTSSTAHRQPYRCEISWKPTLTTT</sequence>
<keyword evidence="4" id="KW-1185">Reference proteome</keyword>